<sequence>MANPQTLVAAMMFSGAALAAPQGGPVQGLTSCFTYTTTVPYTKPHSCPLQTICPVHPHCLVLEVSTITVPAPDKLCPTTPTVTATGPITCPTCQRGCLTRLETVTITFAA</sequence>
<reference evidence="2" key="1">
    <citation type="submission" date="2020-10" db="EMBL/GenBank/DDBJ databases">
        <authorList>
            <person name="Kusch S."/>
        </authorList>
    </citation>
    <scope>NUCLEOTIDE SEQUENCE</scope>
    <source>
        <strain evidence="2">SwB9</strain>
    </source>
</reference>
<dbReference type="AlphaFoldDB" id="A0A8H2VM63"/>
<comment type="caution">
    <text evidence="2">The sequence shown here is derived from an EMBL/GenBank/DDBJ whole genome shotgun (WGS) entry which is preliminary data.</text>
</comment>
<dbReference type="EMBL" id="CAJHIA010000002">
    <property type="protein sequence ID" value="CAD6439926.1"/>
    <property type="molecule type" value="Genomic_DNA"/>
</dbReference>
<evidence type="ECO:0000313" key="3">
    <source>
        <dbReference type="Proteomes" id="UP000624404"/>
    </source>
</evidence>
<gene>
    <name evidence="2" type="ORF">SCLTRI_LOCUS566</name>
</gene>
<protein>
    <submittedName>
        <fullName evidence="2">Fbdc6fd0-9577-4b10-a7f9-acbc94915053</fullName>
    </submittedName>
</protein>
<organism evidence="2 3">
    <name type="scientific">Sclerotinia trifoliorum</name>
    <dbReference type="NCBI Taxonomy" id="28548"/>
    <lineage>
        <taxon>Eukaryota</taxon>
        <taxon>Fungi</taxon>
        <taxon>Dikarya</taxon>
        <taxon>Ascomycota</taxon>
        <taxon>Pezizomycotina</taxon>
        <taxon>Leotiomycetes</taxon>
        <taxon>Helotiales</taxon>
        <taxon>Sclerotiniaceae</taxon>
        <taxon>Sclerotinia</taxon>
    </lineage>
</organism>
<keyword evidence="1" id="KW-0732">Signal</keyword>
<keyword evidence="3" id="KW-1185">Reference proteome</keyword>
<evidence type="ECO:0000313" key="2">
    <source>
        <dbReference type="EMBL" id="CAD6439926.1"/>
    </source>
</evidence>
<dbReference type="Proteomes" id="UP000624404">
    <property type="component" value="Unassembled WGS sequence"/>
</dbReference>
<feature type="signal peptide" evidence="1">
    <location>
        <begin position="1"/>
        <end position="19"/>
    </location>
</feature>
<accession>A0A8H2VM63</accession>
<evidence type="ECO:0000256" key="1">
    <source>
        <dbReference type="SAM" id="SignalP"/>
    </source>
</evidence>
<proteinExistence type="predicted"/>
<name>A0A8H2VM63_9HELO</name>
<dbReference type="OrthoDB" id="3545085at2759"/>
<feature type="chain" id="PRO_5034227501" evidence="1">
    <location>
        <begin position="20"/>
        <end position="110"/>
    </location>
</feature>